<dbReference type="AlphaFoldDB" id="A0A9D1P8R0"/>
<keyword evidence="4" id="KW-0732">Signal</keyword>
<evidence type="ECO:0000256" key="3">
    <source>
        <dbReference type="ARBA" id="ARBA00012662"/>
    </source>
</evidence>
<accession>A0A9D1P8R0</accession>
<dbReference type="GO" id="GO:0016139">
    <property type="term" value="P:glycoside catabolic process"/>
    <property type="evidence" value="ECO:0007669"/>
    <property type="project" value="TreeGrafter"/>
</dbReference>
<dbReference type="PRINTS" id="PR00741">
    <property type="entry name" value="GLHYDRLASE29"/>
</dbReference>
<dbReference type="InterPro" id="IPR057739">
    <property type="entry name" value="Glyco_hydro_29_N"/>
</dbReference>
<dbReference type="GO" id="GO:0004560">
    <property type="term" value="F:alpha-L-fucosidase activity"/>
    <property type="evidence" value="ECO:0007669"/>
    <property type="project" value="InterPro"/>
</dbReference>
<dbReference type="Gene3D" id="3.20.20.80">
    <property type="entry name" value="Glycosidases"/>
    <property type="match status" value="1"/>
</dbReference>
<organism evidence="9 10">
    <name type="scientific">Candidatus Ornithocaccomicrobium faecavium</name>
    <dbReference type="NCBI Taxonomy" id="2840890"/>
    <lineage>
        <taxon>Bacteria</taxon>
        <taxon>Bacillati</taxon>
        <taxon>Bacillota</taxon>
        <taxon>Clostridia</taxon>
        <taxon>Candidatus Ornithocaccomicrobium</taxon>
    </lineage>
</organism>
<dbReference type="EMBL" id="DVOT01000130">
    <property type="protein sequence ID" value="HIV27728.1"/>
    <property type="molecule type" value="Genomic_DNA"/>
</dbReference>
<dbReference type="InterPro" id="IPR016286">
    <property type="entry name" value="FUC_metazoa-typ"/>
</dbReference>
<evidence type="ECO:0000256" key="6">
    <source>
        <dbReference type="ARBA" id="ARBA00023295"/>
    </source>
</evidence>
<dbReference type="EC" id="3.2.1.51" evidence="3"/>
<keyword evidence="6" id="KW-0326">Glycosidase</keyword>
<dbReference type="PANTHER" id="PTHR10030:SF37">
    <property type="entry name" value="ALPHA-L-FUCOSIDASE-RELATED"/>
    <property type="match status" value="1"/>
</dbReference>
<evidence type="ECO:0000256" key="4">
    <source>
        <dbReference type="ARBA" id="ARBA00022729"/>
    </source>
</evidence>
<feature type="domain" description="Glycoside hydrolase family 29 N-terminal" evidence="8">
    <location>
        <begin position="20"/>
        <end position="325"/>
    </location>
</feature>
<dbReference type="Pfam" id="PF01120">
    <property type="entry name" value="Alpha_L_fucos"/>
    <property type="match status" value="1"/>
</dbReference>
<evidence type="ECO:0000256" key="5">
    <source>
        <dbReference type="ARBA" id="ARBA00022801"/>
    </source>
</evidence>
<protein>
    <recommendedName>
        <fullName evidence="3">alpha-L-fucosidase</fullName>
        <ecNumber evidence="3">3.2.1.51</ecNumber>
    </recommendedName>
</protein>
<name>A0A9D1P8R0_9FIRM</name>
<keyword evidence="5" id="KW-0378">Hydrolase</keyword>
<evidence type="ECO:0000313" key="10">
    <source>
        <dbReference type="Proteomes" id="UP000886884"/>
    </source>
</evidence>
<dbReference type="SMART" id="SM00812">
    <property type="entry name" value="Alpha_L_fucos"/>
    <property type="match status" value="1"/>
</dbReference>
<dbReference type="PANTHER" id="PTHR10030">
    <property type="entry name" value="ALPHA-L-FUCOSIDASE"/>
    <property type="match status" value="1"/>
</dbReference>
<evidence type="ECO:0000259" key="8">
    <source>
        <dbReference type="Pfam" id="PF01120"/>
    </source>
</evidence>
<dbReference type="InterPro" id="IPR000933">
    <property type="entry name" value="Glyco_hydro_29"/>
</dbReference>
<dbReference type="SUPFAM" id="SSF51445">
    <property type="entry name" value="(Trans)glycosidases"/>
    <property type="match status" value="1"/>
</dbReference>
<feature type="region of interest" description="Disordered" evidence="7">
    <location>
        <begin position="1"/>
        <end position="20"/>
    </location>
</feature>
<sequence length="547" mass="61279">MKQSSPLAVDEGALKPQDTSSLESRNSFHKLEWLKDAGFGLFIHWSLDVQLGCVISHSLVGASDSYIKRYYEELPQTFCPTDWDADRVARLAKVAGVQYAVFTTKHHNGFCMWGTKTTSFHVLNTPYGKDIVRQYVDAFRKYGLKVGFYYSPEDFRFLYDQGLTITRTPVEPYAPEIMREYRAYLRAQLEELLTQYGPIDLIFFDGGEAMCDENGESLQAFCKNLAWDLQKDILVTRGAIPTPEQHLPGVGSQEVWEACITLSTAWGYQPTNETVKSGAQVIQMLARTRAMGGALLLNIGPDSDGRIPAEQEGVLREVGLWNFINREAILGVRPWVLAEEGPMILLADKKGTTLYAVVLHQDGWDRGMRREFVLQSVCATPESEVSVLGASGELTEYRPDLDAHSSLSQQEDGLHVSVMNAQRIYCGIQWRNPLVIRITHVKPAFEPMGIRTGTAQCAQGTAVLHAQVLQMGSFETANVRFEWRKYPGFALAANDEGWLSTPPIAVRDKVEVQTVLEGLEPATTYQYRAVIENAQNRMRGDNAQFDA</sequence>
<dbReference type="Proteomes" id="UP000886884">
    <property type="component" value="Unassembled WGS sequence"/>
</dbReference>
<proteinExistence type="inferred from homology"/>
<comment type="caution">
    <text evidence="9">The sequence shown here is derived from an EMBL/GenBank/DDBJ whole genome shotgun (WGS) entry which is preliminary data.</text>
</comment>
<reference evidence="9" key="1">
    <citation type="submission" date="2020-10" db="EMBL/GenBank/DDBJ databases">
        <authorList>
            <person name="Gilroy R."/>
        </authorList>
    </citation>
    <scope>NUCLEOTIDE SEQUENCE</scope>
    <source>
        <strain evidence="9">CHK183-6373</strain>
    </source>
</reference>
<evidence type="ECO:0000256" key="2">
    <source>
        <dbReference type="ARBA" id="ARBA00007951"/>
    </source>
</evidence>
<comment type="function">
    <text evidence="1">Alpha-L-fucosidase is responsible for hydrolyzing the alpha-1,6-linked fucose joined to the reducing-end N-acetylglucosamine of the carbohydrate moieties of glycoproteins.</text>
</comment>
<evidence type="ECO:0000313" key="9">
    <source>
        <dbReference type="EMBL" id="HIV27728.1"/>
    </source>
</evidence>
<evidence type="ECO:0000256" key="1">
    <source>
        <dbReference type="ARBA" id="ARBA00004071"/>
    </source>
</evidence>
<comment type="similarity">
    <text evidence="2">Belongs to the glycosyl hydrolase 29 family.</text>
</comment>
<dbReference type="GO" id="GO:0006004">
    <property type="term" value="P:fucose metabolic process"/>
    <property type="evidence" value="ECO:0007669"/>
    <property type="project" value="InterPro"/>
</dbReference>
<evidence type="ECO:0000256" key="7">
    <source>
        <dbReference type="SAM" id="MobiDB-lite"/>
    </source>
</evidence>
<dbReference type="GO" id="GO:0005764">
    <property type="term" value="C:lysosome"/>
    <property type="evidence" value="ECO:0007669"/>
    <property type="project" value="TreeGrafter"/>
</dbReference>
<dbReference type="InterPro" id="IPR017853">
    <property type="entry name" value="GH"/>
</dbReference>
<gene>
    <name evidence="9" type="ORF">IAA64_07135</name>
</gene>
<reference evidence="9" key="2">
    <citation type="journal article" date="2021" name="PeerJ">
        <title>Extensive microbial diversity within the chicken gut microbiome revealed by metagenomics and culture.</title>
        <authorList>
            <person name="Gilroy R."/>
            <person name="Ravi A."/>
            <person name="Getino M."/>
            <person name="Pursley I."/>
            <person name="Horton D.L."/>
            <person name="Alikhan N.F."/>
            <person name="Baker D."/>
            <person name="Gharbi K."/>
            <person name="Hall N."/>
            <person name="Watson M."/>
            <person name="Adriaenssens E.M."/>
            <person name="Foster-Nyarko E."/>
            <person name="Jarju S."/>
            <person name="Secka A."/>
            <person name="Antonio M."/>
            <person name="Oren A."/>
            <person name="Chaudhuri R.R."/>
            <person name="La Ragione R."/>
            <person name="Hildebrand F."/>
            <person name="Pallen M.J."/>
        </authorList>
    </citation>
    <scope>NUCLEOTIDE SEQUENCE</scope>
    <source>
        <strain evidence="9">CHK183-6373</strain>
    </source>
</reference>